<dbReference type="SUPFAM" id="SSF51695">
    <property type="entry name" value="PLC-like phosphodiesterases"/>
    <property type="match status" value="1"/>
</dbReference>
<dbReference type="InterPro" id="IPR017946">
    <property type="entry name" value="PLC-like_Pdiesterase_TIM-brl"/>
</dbReference>
<proteinExistence type="predicted"/>
<protein>
    <recommendedName>
        <fullName evidence="2">Phosphatidylinositol diacylglycerol-lyase</fullName>
    </recommendedName>
</protein>
<dbReference type="CDD" id="cd08589">
    <property type="entry name" value="PI-PLCc_SaPLC1_like"/>
    <property type="match status" value="1"/>
</dbReference>
<sequence length="336" mass="35638">MKRTAAVALALMILAGCGGDRGDGKGGVRDAAPTYRLDGTLRLNQIQVLGTHNSYHVAPPAGANLTPERDITQAPLTVQLERQSVRQIELDVHASPGGGSLRVYHLRGDEGTTCPTLVQCLSEVRDWSASHRGHLPLFVLLEPKHELGALVDGLAVDAEIRSVLRSDQLLTPDDVQGTWPSLRQAVQEGGWPLLGSARNKIVFVYTDNVSTRLAYTSSETSLQGRAMFVYADPSSPLAAFASVSDARLGGERIAELLRGGYIVRTRADDGGVEARANDPSRAAAALASGAQLVSTDYPVPAPSGYVVPTPGRPARCNPVNAPPSIGCTPQDVENLR</sequence>
<dbReference type="EMBL" id="CADCTB010000050">
    <property type="protein sequence ID" value="CAA9222801.1"/>
    <property type="molecule type" value="Genomic_DNA"/>
</dbReference>
<dbReference type="InterPro" id="IPR032075">
    <property type="entry name" value="PI-PLC-C1"/>
</dbReference>
<accession>A0A6J4HF98</accession>
<dbReference type="Gene3D" id="3.20.20.190">
    <property type="entry name" value="Phosphatidylinositol (PI) phosphodiesterase"/>
    <property type="match status" value="1"/>
</dbReference>
<dbReference type="GO" id="GO:0006629">
    <property type="term" value="P:lipid metabolic process"/>
    <property type="evidence" value="ECO:0007669"/>
    <property type="project" value="InterPro"/>
</dbReference>
<name>A0A6J4HF98_9ACTN</name>
<evidence type="ECO:0000313" key="1">
    <source>
        <dbReference type="EMBL" id="CAA9222801.1"/>
    </source>
</evidence>
<organism evidence="1">
    <name type="scientific">uncultured Acidimicrobiales bacterium</name>
    <dbReference type="NCBI Taxonomy" id="310071"/>
    <lineage>
        <taxon>Bacteria</taxon>
        <taxon>Bacillati</taxon>
        <taxon>Actinomycetota</taxon>
        <taxon>Acidimicrobiia</taxon>
        <taxon>Acidimicrobiales</taxon>
        <taxon>environmental samples</taxon>
    </lineage>
</organism>
<evidence type="ECO:0008006" key="2">
    <source>
        <dbReference type="Google" id="ProtNLM"/>
    </source>
</evidence>
<gene>
    <name evidence="1" type="ORF">AVDCRST_MAG10-763</name>
</gene>
<dbReference type="Pfam" id="PF16670">
    <property type="entry name" value="PI-PLC-C1"/>
    <property type="match status" value="2"/>
</dbReference>
<dbReference type="GO" id="GO:0008081">
    <property type="term" value="F:phosphoric diester hydrolase activity"/>
    <property type="evidence" value="ECO:0007669"/>
    <property type="project" value="InterPro"/>
</dbReference>
<reference evidence="1" key="1">
    <citation type="submission" date="2020-02" db="EMBL/GenBank/DDBJ databases">
        <authorList>
            <person name="Meier V. D."/>
        </authorList>
    </citation>
    <scope>NUCLEOTIDE SEQUENCE</scope>
    <source>
        <strain evidence="1">AVDCRST_MAG10</strain>
    </source>
</reference>
<dbReference type="PROSITE" id="PS51257">
    <property type="entry name" value="PROKAR_LIPOPROTEIN"/>
    <property type="match status" value="1"/>
</dbReference>
<dbReference type="AlphaFoldDB" id="A0A6J4HF98"/>